<feature type="region of interest" description="Disordered" evidence="1">
    <location>
        <begin position="213"/>
        <end position="279"/>
    </location>
</feature>
<dbReference type="Proteomes" id="UP000714275">
    <property type="component" value="Unassembled WGS sequence"/>
</dbReference>
<evidence type="ECO:0000256" key="1">
    <source>
        <dbReference type="SAM" id="MobiDB-lite"/>
    </source>
</evidence>
<evidence type="ECO:0000313" key="2">
    <source>
        <dbReference type="EMBL" id="KAG1777610.1"/>
    </source>
</evidence>
<sequence>MSLIADPVGVSSQCEFARPCFDGVAEFSPGVTTCITNLGAFPGWLIMPSVGGYACPDSPFRAANPGAFLGWLTMPGVGCCACPDSPFCAANPCVTTFTNPGAFLGWLIMPGVGCYACPDSPFRTANPGAFLGWLTMPGVGYCACTDLPFRATNPGALPGLLTMPGVGCYARTGLPSHAANPGAFPAVVLPPHPRPIGPDHASHVSPTAHIALPPIATLSPPSSIPSPSDDQMILDSHHSSTPSSQGKLSEVMNPAAGSPPMKPTTSPARSQERTAPTPP</sequence>
<gene>
    <name evidence="2" type="ORF">EV702DRAFT_1225183</name>
</gene>
<proteinExistence type="predicted"/>
<comment type="caution">
    <text evidence="2">The sequence shown here is derived from an EMBL/GenBank/DDBJ whole genome shotgun (WGS) entry which is preliminary data.</text>
</comment>
<dbReference type="AlphaFoldDB" id="A0A9P6ZVN1"/>
<evidence type="ECO:0000313" key="3">
    <source>
        <dbReference type="Proteomes" id="UP000714275"/>
    </source>
</evidence>
<organism evidence="2 3">
    <name type="scientific">Suillus placidus</name>
    <dbReference type="NCBI Taxonomy" id="48579"/>
    <lineage>
        <taxon>Eukaryota</taxon>
        <taxon>Fungi</taxon>
        <taxon>Dikarya</taxon>
        <taxon>Basidiomycota</taxon>
        <taxon>Agaricomycotina</taxon>
        <taxon>Agaricomycetes</taxon>
        <taxon>Agaricomycetidae</taxon>
        <taxon>Boletales</taxon>
        <taxon>Suillineae</taxon>
        <taxon>Suillaceae</taxon>
        <taxon>Suillus</taxon>
    </lineage>
</organism>
<feature type="compositionally biased region" description="Low complexity" evidence="1">
    <location>
        <begin position="213"/>
        <end position="228"/>
    </location>
</feature>
<dbReference type="OrthoDB" id="2689901at2759"/>
<accession>A0A9P6ZVN1</accession>
<protein>
    <submittedName>
        <fullName evidence="2">Uncharacterized protein</fullName>
    </submittedName>
</protein>
<name>A0A9P6ZVN1_9AGAM</name>
<reference evidence="2" key="1">
    <citation type="journal article" date="2020" name="New Phytol.">
        <title>Comparative genomics reveals dynamic genome evolution in host specialist ectomycorrhizal fungi.</title>
        <authorList>
            <person name="Lofgren L.A."/>
            <person name="Nguyen N.H."/>
            <person name="Vilgalys R."/>
            <person name="Ruytinx J."/>
            <person name="Liao H.L."/>
            <person name="Branco S."/>
            <person name="Kuo A."/>
            <person name="LaButti K."/>
            <person name="Lipzen A."/>
            <person name="Andreopoulos W."/>
            <person name="Pangilinan J."/>
            <person name="Riley R."/>
            <person name="Hundley H."/>
            <person name="Na H."/>
            <person name="Barry K."/>
            <person name="Grigoriev I.V."/>
            <person name="Stajich J.E."/>
            <person name="Kennedy P.G."/>
        </authorList>
    </citation>
    <scope>NUCLEOTIDE SEQUENCE</scope>
    <source>
        <strain evidence="2">DOB743</strain>
    </source>
</reference>
<dbReference type="EMBL" id="JABBWD010000020">
    <property type="protein sequence ID" value="KAG1777610.1"/>
    <property type="molecule type" value="Genomic_DNA"/>
</dbReference>
<keyword evidence="3" id="KW-1185">Reference proteome</keyword>